<name>A0A9W6XJU6_9STRA</name>
<dbReference type="Proteomes" id="UP001165121">
    <property type="component" value="Unassembled WGS sequence"/>
</dbReference>
<dbReference type="AlphaFoldDB" id="A0A9W6XJU6"/>
<feature type="region of interest" description="Disordered" evidence="1">
    <location>
        <begin position="77"/>
        <end position="100"/>
    </location>
</feature>
<evidence type="ECO:0000313" key="3">
    <source>
        <dbReference type="Proteomes" id="UP001165121"/>
    </source>
</evidence>
<proteinExistence type="predicted"/>
<comment type="caution">
    <text evidence="2">The sequence shown here is derived from an EMBL/GenBank/DDBJ whole genome shotgun (WGS) entry which is preliminary data.</text>
</comment>
<gene>
    <name evidence="2" type="ORF">Pfra01_001204300</name>
</gene>
<organism evidence="2 3">
    <name type="scientific">Phytophthora fragariaefolia</name>
    <dbReference type="NCBI Taxonomy" id="1490495"/>
    <lineage>
        <taxon>Eukaryota</taxon>
        <taxon>Sar</taxon>
        <taxon>Stramenopiles</taxon>
        <taxon>Oomycota</taxon>
        <taxon>Peronosporomycetes</taxon>
        <taxon>Peronosporales</taxon>
        <taxon>Peronosporaceae</taxon>
        <taxon>Phytophthora</taxon>
    </lineage>
</organism>
<dbReference type="EMBL" id="BSXT01001199">
    <property type="protein sequence ID" value="GMF39908.1"/>
    <property type="molecule type" value="Genomic_DNA"/>
</dbReference>
<evidence type="ECO:0000313" key="2">
    <source>
        <dbReference type="EMBL" id="GMF39908.1"/>
    </source>
</evidence>
<reference evidence="2" key="1">
    <citation type="submission" date="2023-04" db="EMBL/GenBank/DDBJ databases">
        <title>Phytophthora fragariaefolia NBRC 109709.</title>
        <authorList>
            <person name="Ichikawa N."/>
            <person name="Sato H."/>
            <person name="Tonouchi N."/>
        </authorList>
    </citation>
    <scope>NUCLEOTIDE SEQUENCE</scope>
    <source>
        <strain evidence="2">NBRC 109709</strain>
    </source>
</reference>
<protein>
    <submittedName>
        <fullName evidence="2">Unnamed protein product</fullName>
    </submittedName>
</protein>
<accession>A0A9W6XJU6</accession>
<keyword evidence="3" id="KW-1185">Reference proteome</keyword>
<sequence>MKARRTNWIAQLSSSAAGGRSNLPRAVDDYSFRSSFTLFGGFGGGGLRILSPFPERPASGRSTAPTYRDSRDILSNEYENYPDLGPGSDDQQYAGRSSELPPVRLAVGVEAA</sequence>
<evidence type="ECO:0000256" key="1">
    <source>
        <dbReference type="SAM" id="MobiDB-lite"/>
    </source>
</evidence>